<dbReference type="EMBL" id="CP051775">
    <property type="protein sequence ID" value="QJE72743.1"/>
    <property type="molecule type" value="Genomic_DNA"/>
</dbReference>
<protein>
    <submittedName>
        <fullName evidence="1">Uncharacterized protein</fullName>
    </submittedName>
</protein>
<gene>
    <name evidence="1" type="ORF">HHL28_06240</name>
</gene>
<evidence type="ECO:0000313" key="2">
    <source>
        <dbReference type="Proteomes" id="UP000501891"/>
    </source>
</evidence>
<dbReference type="KEGG" id="acru:HHL28_06240"/>
<reference evidence="1" key="1">
    <citation type="submission" date="2020-04" db="EMBL/GenBank/DDBJ databases">
        <title>A desert anoxygenic phototrophic bacterium fixes CO2 using RubisCO under aerobic conditions.</title>
        <authorList>
            <person name="Tang K."/>
        </authorList>
    </citation>
    <scope>NUCLEOTIDE SEQUENCE [LARGE SCALE GENOMIC DNA]</scope>
    <source>
        <strain evidence="1">MIMtkB3</strain>
    </source>
</reference>
<proteinExistence type="predicted"/>
<evidence type="ECO:0000313" key="1">
    <source>
        <dbReference type="EMBL" id="QJE72743.1"/>
    </source>
</evidence>
<sequence length="75" mass="8486">MDADNDRRLGDRILHSLDLAVHQGHLEIAEQLWRALELTLTQFGGPGALERREPPSRLDLVYDALEALRARDRAA</sequence>
<name>A0A858R6D2_9PROT</name>
<accession>A0A858R6D2</accession>
<organism evidence="1 2">
    <name type="scientific">Aerophototrophica crusticola</name>
    <dbReference type="NCBI Taxonomy" id="1709002"/>
    <lineage>
        <taxon>Bacteria</taxon>
        <taxon>Pseudomonadati</taxon>
        <taxon>Pseudomonadota</taxon>
        <taxon>Alphaproteobacteria</taxon>
        <taxon>Rhodospirillales</taxon>
        <taxon>Rhodospirillaceae</taxon>
        <taxon>Aerophototrophica</taxon>
    </lineage>
</organism>
<dbReference type="AlphaFoldDB" id="A0A858R6D2"/>
<keyword evidence="2" id="KW-1185">Reference proteome</keyword>
<dbReference type="Proteomes" id="UP000501891">
    <property type="component" value="Chromosome"/>
</dbReference>